<keyword evidence="5" id="KW-1185">Reference proteome</keyword>
<dbReference type="SMART" id="SM00448">
    <property type="entry name" value="REC"/>
    <property type="match status" value="1"/>
</dbReference>
<name>M1PER6_DESSD</name>
<dbReference type="OrthoDB" id="5456285at2"/>
<dbReference type="STRING" id="1167006.UWK_03521"/>
<dbReference type="eggNOG" id="COG2172">
    <property type="taxonomic scope" value="Bacteria"/>
</dbReference>
<evidence type="ECO:0000259" key="3">
    <source>
        <dbReference type="PROSITE" id="PS50110"/>
    </source>
</evidence>
<evidence type="ECO:0000256" key="1">
    <source>
        <dbReference type="ARBA" id="ARBA00022553"/>
    </source>
</evidence>
<dbReference type="GO" id="GO:0000160">
    <property type="term" value="P:phosphorelay signal transduction system"/>
    <property type="evidence" value="ECO:0007669"/>
    <property type="project" value="InterPro"/>
</dbReference>
<feature type="domain" description="Response regulatory" evidence="3">
    <location>
        <begin position="10"/>
        <end position="128"/>
    </location>
</feature>
<gene>
    <name evidence="4" type="ordered locus">UWK_03521</name>
</gene>
<dbReference type="eggNOG" id="COG0745">
    <property type="taxonomic scope" value="Bacteria"/>
</dbReference>
<dbReference type="HOGENOM" id="CLU_073056_0_0_7"/>
<dbReference type="Gene3D" id="3.30.565.10">
    <property type="entry name" value="Histidine kinase-like ATPase, C-terminal domain"/>
    <property type="match status" value="1"/>
</dbReference>
<dbReference type="InterPro" id="IPR036890">
    <property type="entry name" value="HATPase_C_sf"/>
</dbReference>
<dbReference type="KEGG" id="dsf:UWK_03521"/>
<sequence length="312" mass="35703">MTITQDAPLSILAVDDNPTTLRLLETMLKRNKFDVRTAVNGVEAMAVLSESHDTIDIILLDRMMPEMDGIEVCNAMKADENLRHIPIIMQTAADRPEEISEGIAAGVFYYLTKPLNVEMLLSIVEAAGKQIRRHRQLRHEMERRKISFGLVQILKCTFRTLDEAEGLSIFLANYFDDPDRTLTGISELLVNAVEHGNLGISYAEKSELVAEKKWQNEINNRLNDPRYGDRRVTVIFERKEKACYIQITDEGDGFDWKQYMEVDPSRAMHNHGRGIAMANMLCFNKLVYNEKGNQVTGIIESDTREDKDDFWD</sequence>
<dbReference type="SUPFAM" id="SSF55874">
    <property type="entry name" value="ATPase domain of HSP90 chaperone/DNA topoisomerase II/histidine kinase"/>
    <property type="match status" value="1"/>
</dbReference>
<dbReference type="CDD" id="cd16936">
    <property type="entry name" value="HATPase_RsbW-like"/>
    <property type="match status" value="1"/>
</dbReference>
<evidence type="ECO:0000256" key="2">
    <source>
        <dbReference type="PROSITE-ProRule" id="PRU00169"/>
    </source>
</evidence>
<reference evidence="5" key="1">
    <citation type="journal article" date="2013" name="Stand. Genomic Sci.">
        <title>Complete genome sequence of Desulfocapsa sulfexigens, a marine deltaproteobacterium specialized in disproportionating inorganic sulfur compounds.</title>
        <authorList>
            <person name="Finster K.W."/>
            <person name="Kjeldsen K.U."/>
            <person name="Kube M."/>
            <person name="Reinhardt R."/>
            <person name="Mussmann M."/>
            <person name="Amann R."/>
            <person name="Schreiber L."/>
        </authorList>
    </citation>
    <scope>NUCLEOTIDE SEQUENCE [LARGE SCALE GENOMIC DNA]</scope>
    <source>
        <strain evidence="5">DSM 10523 / SB164P1</strain>
    </source>
</reference>
<organism evidence="4 5">
    <name type="scientific">Desulfocapsa sulfexigens (strain DSM 10523 / SB164P1)</name>
    <dbReference type="NCBI Taxonomy" id="1167006"/>
    <lineage>
        <taxon>Bacteria</taxon>
        <taxon>Pseudomonadati</taxon>
        <taxon>Thermodesulfobacteriota</taxon>
        <taxon>Desulfobulbia</taxon>
        <taxon>Desulfobulbales</taxon>
        <taxon>Desulfocapsaceae</taxon>
        <taxon>Desulfocapsa</taxon>
    </lineage>
</organism>
<dbReference type="Gene3D" id="3.40.50.2300">
    <property type="match status" value="1"/>
</dbReference>
<evidence type="ECO:0000313" key="5">
    <source>
        <dbReference type="Proteomes" id="UP000011721"/>
    </source>
</evidence>
<keyword evidence="1 2" id="KW-0597">Phosphoprotein</keyword>
<dbReference type="SUPFAM" id="SSF52172">
    <property type="entry name" value="CheY-like"/>
    <property type="match status" value="1"/>
</dbReference>
<dbReference type="Proteomes" id="UP000011721">
    <property type="component" value="Chromosome"/>
</dbReference>
<feature type="modified residue" description="4-aspartylphosphate" evidence="2">
    <location>
        <position position="61"/>
    </location>
</feature>
<evidence type="ECO:0000313" key="4">
    <source>
        <dbReference type="EMBL" id="AGF80037.1"/>
    </source>
</evidence>
<accession>M1PER6</accession>
<dbReference type="InterPro" id="IPR001789">
    <property type="entry name" value="Sig_transdc_resp-reg_receiver"/>
</dbReference>
<protein>
    <submittedName>
        <fullName evidence="4">CheY-like receiver and GGDEF domain-containing response regulator</fullName>
    </submittedName>
</protein>
<dbReference type="InterPro" id="IPR050595">
    <property type="entry name" value="Bact_response_regulator"/>
</dbReference>
<dbReference type="PROSITE" id="PS50110">
    <property type="entry name" value="RESPONSE_REGULATORY"/>
    <property type="match status" value="1"/>
</dbReference>
<dbReference type="EMBL" id="CP003985">
    <property type="protein sequence ID" value="AGF80037.1"/>
    <property type="molecule type" value="Genomic_DNA"/>
</dbReference>
<dbReference type="PANTHER" id="PTHR44591:SF3">
    <property type="entry name" value="RESPONSE REGULATORY DOMAIN-CONTAINING PROTEIN"/>
    <property type="match status" value="1"/>
</dbReference>
<dbReference type="Pfam" id="PF00072">
    <property type="entry name" value="Response_reg"/>
    <property type="match status" value="1"/>
</dbReference>
<dbReference type="AlphaFoldDB" id="M1PER6"/>
<dbReference type="RefSeq" id="WP_015405719.1">
    <property type="nucleotide sequence ID" value="NC_020304.1"/>
</dbReference>
<dbReference type="PANTHER" id="PTHR44591">
    <property type="entry name" value="STRESS RESPONSE REGULATOR PROTEIN 1"/>
    <property type="match status" value="1"/>
</dbReference>
<dbReference type="InterPro" id="IPR011006">
    <property type="entry name" value="CheY-like_superfamily"/>
</dbReference>
<proteinExistence type="predicted"/>
<dbReference type="PATRIC" id="fig|1167006.5.peg.3786"/>